<keyword evidence="1" id="KW-0812">Transmembrane</keyword>
<accession>A0A0R2B193</accession>
<comment type="caution">
    <text evidence="3">The sequence shown here is derived from an EMBL/GenBank/DDBJ whole genome shotgun (WGS) entry which is preliminary data.</text>
</comment>
<evidence type="ECO:0000256" key="2">
    <source>
        <dbReference type="SAM" id="SignalP"/>
    </source>
</evidence>
<sequence>MISMLHHMIKYVLAALAVLIAISAPLTASAQAGHTAAPYITVSSKHAITISVFRVKPSASTLTANQKKHPTVVFTSTSHQLARQGSQDSALVITSPTAQTKGHGLPFLSMDTAPMIAFTVLVVMIAWTSIGGNEVVSALFKNWRRRN</sequence>
<evidence type="ECO:0000256" key="1">
    <source>
        <dbReference type="SAM" id="Phobius"/>
    </source>
</evidence>
<reference evidence="3 4" key="1">
    <citation type="journal article" date="2015" name="Genome Announc.">
        <title>Expanding the biotechnology potential of lactobacilli through comparative genomics of 213 strains and associated genera.</title>
        <authorList>
            <person name="Sun Z."/>
            <person name="Harris H.M."/>
            <person name="McCann A."/>
            <person name="Guo C."/>
            <person name="Argimon S."/>
            <person name="Zhang W."/>
            <person name="Yang X."/>
            <person name="Jeffery I.B."/>
            <person name="Cooney J.C."/>
            <person name="Kagawa T.F."/>
            <person name="Liu W."/>
            <person name="Song Y."/>
            <person name="Salvetti E."/>
            <person name="Wrobel A."/>
            <person name="Rasinkangas P."/>
            <person name="Parkhill J."/>
            <person name="Rea M.C."/>
            <person name="O'Sullivan O."/>
            <person name="Ritari J."/>
            <person name="Douillard F.P."/>
            <person name="Paul Ross R."/>
            <person name="Yang R."/>
            <person name="Briner A.E."/>
            <person name="Felis G.E."/>
            <person name="de Vos W.M."/>
            <person name="Barrangou R."/>
            <person name="Klaenhammer T.R."/>
            <person name="Caufield P.W."/>
            <person name="Cui Y."/>
            <person name="Zhang H."/>
            <person name="O'Toole P.W."/>
        </authorList>
    </citation>
    <scope>NUCLEOTIDE SEQUENCE [LARGE SCALE GENOMIC DNA]</scope>
    <source>
        <strain evidence="3 4">DSM 20515</strain>
    </source>
</reference>
<name>A0A0R2B193_SECCO</name>
<dbReference type="AlphaFoldDB" id="A0A0R2B193"/>
<evidence type="ECO:0000313" key="3">
    <source>
        <dbReference type="EMBL" id="KRM73310.1"/>
    </source>
</evidence>
<protein>
    <submittedName>
        <fullName evidence="3">Uncharacterized protein</fullName>
    </submittedName>
</protein>
<keyword evidence="1" id="KW-0472">Membrane</keyword>
<feature type="transmembrane region" description="Helical" evidence="1">
    <location>
        <begin position="115"/>
        <end position="140"/>
    </location>
</feature>
<feature type="chain" id="PRO_5006415134" evidence="2">
    <location>
        <begin position="31"/>
        <end position="147"/>
    </location>
</feature>
<evidence type="ECO:0000313" key="4">
    <source>
        <dbReference type="Proteomes" id="UP000051845"/>
    </source>
</evidence>
<keyword evidence="2" id="KW-0732">Signal</keyword>
<dbReference type="STRING" id="33960.TY91_04715"/>
<dbReference type="EMBL" id="AYYR01000129">
    <property type="protein sequence ID" value="KRM73310.1"/>
    <property type="molecule type" value="Genomic_DNA"/>
</dbReference>
<dbReference type="PATRIC" id="fig|1423733.4.peg.1580"/>
<gene>
    <name evidence="3" type="ORF">FC82_GL001503</name>
</gene>
<feature type="signal peptide" evidence="2">
    <location>
        <begin position="1"/>
        <end position="30"/>
    </location>
</feature>
<organism evidence="3 4">
    <name type="scientific">Secundilactobacillus collinoides DSM 20515 = JCM 1123</name>
    <dbReference type="NCBI Taxonomy" id="1423733"/>
    <lineage>
        <taxon>Bacteria</taxon>
        <taxon>Bacillati</taxon>
        <taxon>Bacillota</taxon>
        <taxon>Bacilli</taxon>
        <taxon>Lactobacillales</taxon>
        <taxon>Lactobacillaceae</taxon>
        <taxon>Secundilactobacillus</taxon>
    </lineage>
</organism>
<keyword evidence="1" id="KW-1133">Transmembrane helix</keyword>
<proteinExistence type="predicted"/>
<dbReference type="Proteomes" id="UP000051845">
    <property type="component" value="Unassembled WGS sequence"/>
</dbReference>